<evidence type="ECO:0000313" key="2">
    <source>
        <dbReference type="EMBL" id="KAG2883989.1"/>
    </source>
</evidence>
<reference evidence="2" key="1">
    <citation type="submission" date="2018-10" db="EMBL/GenBank/DDBJ databases">
        <title>Effector identification in a new, highly contiguous assembly of the strawberry crown rot pathogen Phytophthora cactorum.</title>
        <authorList>
            <person name="Armitage A.D."/>
            <person name="Nellist C.F."/>
            <person name="Bates H."/>
            <person name="Vickerstaff R.J."/>
            <person name="Harrison R.J."/>
        </authorList>
    </citation>
    <scope>NUCLEOTIDE SEQUENCE</scope>
    <source>
        <strain evidence="1">15-7</strain>
        <strain evidence="3">4032</strain>
        <strain evidence="2">4040</strain>
    </source>
</reference>
<evidence type="ECO:0000313" key="4">
    <source>
        <dbReference type="Proteomes" id="UP000736787"/>
    </source>
</evidence>
<evidence type="ECO:0000313" key="3">
    <source>
        <dbReference type="EMBL" id="KAG2935926.1"/>
    </source>
</evidence>
<gene>
    <name evidence="1" type="ORF">PC113_g18889</name>
    <name evidence="3" type="ORF">PC115_g4733</name>
    <name evidence="2" type="ORF">PC117_g25904</name>
</gene>
<sequence>MENAFPPNKEDKLRLIVYAYDIWRLVLPDDRVPTLEVRLKEGRSLSNVNLANILRTFDSSYMNLSINLWN</sequence>
<dbReference type="Proteomes" id="UP000774804">
    <property type="component" value="Unassembled WGS sequence"/>
</dbReference>
<dbReference type="Proteomes" id="UP000735874">
    <property type="component" value="Unassembled WGS sequence"/>
</dbReference>
<dbReference type="EMBL" id="RCMG01000922">
    <property type="protein sequence ID" value="KAG2842112.1"/>
    <property type="molecule type" value="Genomic_DNA"/>
</dbReference>
<dbReference type="VEuPathDB" id="FungiDB:PC110_g20510"/>
<dbReference type="EMBL" id="RCMI01000093">
    <property type="protein sequence ID" value="KAG2935926.1"/>
    <property type="molecule type" value="Genomic_DNA"/>
</dbReference>
<organism evidence="2 4">
    <name type="scientific">Phytophthora cactorum</name>
    <dbReference type="NCBI Taxonomy" id="29920"/>
    <lineage>
        <taxon>Eukaryota</taxon>
        <taxon>Sar</taxon>
        <taxon>Stramenopiles</taxon>
        <taxon>Oomycota</taxon>
        <taxon>Peronosporomycetes</taxon>
        <taxon>Peronosporales</taxon>
        <taxon>Peronosporaceae</taxon>
        <taxon>Phytophthora</taxon>
    </lineage>
</organism>
<dbReference type="EMBL" id="RCMK01002167">
    <property type="protein sequence ID" value="KAG2883989.1"/>
    <property type="molecule type" value="Genomic_DNA"/>
</dbReference>
<name>A0A8T1K0U6_9STRA</name>
<proteinExistence type="predicted"/>
<evidence type="ECO:0000313" key="1">
    <source>
        <dbReference type="EMBL" id="KAG2842112.1"/>
    </source>
</evidence>
<protein>
    <submittedName>
        <fullName evidence="2">Uncharacterized protein</fullName>
    </submittedName>
</protein>
<accession>A0A8T1K0U6</accession>
<comment type="caution">
    <text evidence="2">The sequence shown here is derived from an EMBL/GenBank/DDBJ whole genome shotgun (WGS) entry which is preliminary data.</text>
</comment>
<dbReference type="AlphaFoldDB" id="A0A8T1K0U6"/>
<dbReference type="Proteomes" id="UP000736787">
    <property type="component" value="Unassembled WGS sequence"/>
</dbReference>